<dbReference type="PANTHER" id="PTHR43158:SF1">
    <property type="entry name" value="ABC TRANSPORTER, ATP-BINDING PROTEIN"/>
    <property type="match status" value="1"/>
</dbReference>
<reference evidence="4 5" key="1">
    <citation type="submission" date="2023-07" db="EMBL/GenBank/DDBJ databases">
        <title>Genomic Encyclopedia of Type Strains, Phase IV (KMG-IV): sequencing the most valuable type-strain genomes for metagenomic binning, comparative biology and taxonomic classification.</title>
        <authorList>
            <person name="Goeker M."/>
        </authorList>
    </citation>
    <scope>NUCLEOTIDE SEQUENCE [LARGE SCALE GENOMIC DNA]</scope>
    <source>
        <strain evidence="4 5">DSM 46876</strain>
    </source>
</reference>
<dbReference type="AlphaFoldDB" id="A0AAJ1WR59"/>
<name>A0AAJ1WR59_9BACL</name>
<dbReference type="InterPro" id="IPR003593">
    <property type="entry name" value="AAA+_ATPase"/>
</dbReference>
<dbReference type="Proteomes" id="UP001238450">
    <property type="component" value="Unassembled WGS sequence"/>
</dbReference>
<evidence type="ECO:0000313" key="5">
    <source>
        <dbReference type="Proteomes" id="UP001238450"/>
    </source>
</evidence>
<dbReference type="PANTHER" id="PTHR43158">
    <property type="entry name" value="SKFA PEPTIDE EXPORT ATP-BINDING PROTEIN SKFE"/>
    <property type="match status" value="1"/>
</dbReference>
<dbReference type="Pfam" id="PF00005">
    <property type="entry name" value="ABC_tran"/>
    <property type="match status" value="1"/>
</dbReference>
<dbReference type="InterPro" id="IPR003439">
    <property type="entry name" value="ABC_transporter-like_ATP-bd"/>
</dbReference>
<evidence type="ECO:0000256" key="1">
    <source>
        <dbReference type="ARBA" id="ARBA00022741"/>
    </source>
</evidence>
<dbReference type="CDD" id="cd03230">
    <property type="entry name" value="ABC_DR_subfamily_A"/>
    <property type="match status" value="1"/>
</dbReference>
<dbReference type="GO" id="GO:0005524">
    <property type="term" value="F:ATP binding"/>
    <property type="evidence" value="ECO:0007669"/>
    <property type="project" value="UniProtKB-KW"/>
</dbReference>
<accession>A0AAJ1WR59</accession>
<organism evidence="4 5">
    <name type="scientific">Croceifilum oryzae</name>
    <dbReference type="NCBI Taxonomy" id="1553429"/>
    <lineage>
        <taxon>Bacteria</taxon>
        <taxon>Bacillati</taxon>
        <taxon>Bacillota</taxon>
        <taxon>Bacilli</taxon>
        <taxon>Bacillales</taxon>
        <taxon>Thermoactinomycetaceae</taxon>
        <taxon>Croceifilum</taxon>
    </lineage>
</organism>
<dbReference type="GO" id="GO:0016887">
    <property type="term" value="F:ATP hydrolysis activity"/>
    <property type="evidence" value="ECO:0007669"/>
    <property type="project" value="InterPro"/>
</dbReference>
<keyword evidence="1" id="KW-0547">Nucleotide-binding</keyword>
<gene>
    <name evidence="4" type="ORF">J2Z48_002402</name>
</gene>
<dbReference type="SMART" id="SM00382">
    <property type="entry name" value="AAA"/>
    <property type="match status" value="1"/>
</dbReference>
<evidence type="ECO:0000256" key="2">
    <source>
        <dbReference type="ARBA" id="ARBA00022840"/>
    </source>
</evidence>
<dbReference type="EMBL" id="JAUSUV010000010">
    <property type="protein sequence ID" value="MDQ0418212.1"/>
    <property type="molecule type" value="Genomic_DNA"/>
</dbReference>
<comment type="caution">
    <text evidence="4">The sequence shown here is derived from an EMBL/GenBank/DDBJ whole genome shotgun (WGS) entry which is preliminary data.</text>
</comment>
<dbReference type="Gene3D" id="3.40.50.300">
    <property type="entry name" value="P-loop containing nucleotide triphosphate hydrolases"/>
    <property type="match status" value="1"/>
</dbReference>
<protein>
    <submittedName>
        <fullName evidence="4">ABC-2 type transport system ATP-binding protein</fullName>
    </submittedName>
</protein>
<evidence type="ECO:0000259" key="3">
    <source>
        <dbReference type="PROSITE" id="PS50893"/>
    </source>
</evidence>
<dbReference type="PROSITE" id="PS50893">
    <property type="entry name" value="ABC_TRANSPORTER_2"/>
    <property type="match status" value="1"/>
</dbReference>
<dbReference type="SUPFAM" id="SSF52540">
    <property type="entry name" value="P-loop containing nucleoside triphosphate hydrolases"/>
    <property type="match status" value="1"/>
</dbReference>
<keyword evidence="5" id="KW-1185">Reference proteome</keyword>
<evidence type="ECO:0000313" key="4">
    <source>
        <dbReference type="EMBL" id="MDQ0418212.1"/>
    </source>
</evidence>
<proteinExistence type="predicted"/>
<feature type="domain" description="ABC transporter" evidence="3">
    <location>
        <begin position="6"/>
        <end position="229"/>
    </location>
</feature>
<sequence>MMDAAIRFHGVGKSFKKKRVLDNISFSIPKGEVYGILGENGAGKSTMLKMMANLCLPDQGGIEVLGQKPSWELYQKIAYLSDRAKWYSDYTVEEALQYGKNFYPDFQMDRAEELVEFFKLDRRLLGKEMSKGQEARLQFLLCFSRDVELMLLDEPFSGIDLITREKMIELIIESIMERKLTLVITTHEIDEVEGLLNRVSFVKDTKIVVEGEVEELRLKSGSLKELYREVYA</sequence>
<dbReference type="RefSeq" id="WP_307253775.1">
    <property type="nucleotide sequence ID" value="NZ_JAUSUV010000010.1"/>
</dbReference>
<keyword evidence="2 4" id="KW-0067">ATP-binding</keyword>
<dbReference type="InterPro" id="IPR027417">
    <property type="entry name" value="P-loop_NTPase"/>
</dbReference>